<reference evidence="1" key="1">
    <citation type="submission" date="2020-03" db="EMBL/GenBank/DDBJ databases">
        <authorList>
            <person name="Weist P."/>
        </authorList>
    </citation>
    <scope>NUCLEOTIDE SEQUENCE</scope>
</reference>
<sequence>MFHKDLVHPDSPDVLPLAHGAVNILLNILPTGRLVCQEIPSPSQWHHQNHYHHYLTEQHIFPLSSRQVHVCCCSPSASRLDEWCDDETADCMVPNRGVAASRRQTRAEGALDGGHSRVLMAGAQNAESSNHVL</sequence>
<evidence type="ECO:0000313" key="1">
    <source>
        <dbReference type="EMBL" id="CAB1450815.1"/>
    </source>
</evidence>
<evidence type="ECO:0000313" key="2">
    <source>
        <dbReference type="Proteomes" id="UP001153269"/>
    </source>
</evidence>
<dbReference type="AlphaFoldDB" id="A0A9N7VJF7"/>
<protein>
    <submittedName>
        <fullName evidence="1">Uncharacterized protein</fullName>
    </submittedName>
</protein>
<proteinExistence type="predicted"/>
<organism evidence="1 2">
    <name type="scientific">Pleuronectes platessa</name>
    <name type="common">European plaice</name>
    <dbReference type="NCBI Taxonomy" id="8262"/>
    <lineage>
        <taxon>Eukaryota</taxon>
        <taxon>Metazoa</taxon>
        <taxon>Chordata</taxon>
        <taxon>Craniata</taxon>
        <taxon>Vertebrata</taxon>
        <taxon>Euteleostomi</taxon>
        <taxon>Actinopterygii</taxon>
        <taxon>Neopterygii</taxon>
        <taxon>Teleostei</taxon>
        <taxon>Neoteleostei</taxon>
        <taxon>Acanthomorphata</taxon>
        <taxon>Carangaria</taxon>
        <taxon>Pleuronectiformes</taxon>
        <taxon>Pleuronectoidei</taxon>
        <taxon>Pleuronectidae</taxon>
        <taxon>Pleuronectes</taxon>
    </lineage>
</organism>
<dbReference type="EMBL" id="CADEAL010004068">
    <property type="protein sequence ID" value="CAB1450815.1"/>
    <property type="molecule type" value="Genomic_DNA"/>
</dbReference>
<accession>A0A9N7VJF7</accession>
<keyword evidence="2" id="KW-1185">Reference proteome</keyword>
<comment type="caution">
    <text evidence="1">The sequence shown here is derived from an EMBL/GenBank/DDBJ whole genome shotgun (WGS) entry which is preliminary data.</text>
</comment>
<dbReference type="Proteomes" id="UP001153269">
    <property type="component" value="Unassembled WGS sequence"/>
</dbReference>
<gene>
    <name evidence="1" type="ORF">PLEPLA_LOCUS38507</name>
</gene>
<name>A0A9N7VJF7_PLEPL</name>